<gene>
    <name evidence="5" type="ORF">GCM10011514_18560</name>
</gene>
<evidence type="ECO:0000256" key="2">
    <source>
        <dbReference type="ARBA" id="ARBA00022723"/>
    </source>
</evidence>
<proteinExistence type="inferred from homology"/>
<comment type="similarity">
    <text evidence="1">Belongs to the DinB family.</text>
</comment>
<feature type="chain" id="PRO_5037804876" description="Damage-inducible protein DinB" evidence="4">
    <location>
        <begin position="22"/>
        <end position="173"/>
    </location>
</feature>
<dbReference type="GO" id="GO:0046872">
    <property type="term" value="F:metal ion binding"/>
    <property type="evidence" value="ECO:0007669"/>
    <property type="project" value="UniProtKB-KW"/>
</dbReference>
<feature type="binding site" evidence="3">
    <location>
        <position position="67"/>
    </location>
    <ligand>
        <name>a divalent metal cation</name>
        <dbReference type="ChEBI" id="CHEBI:60240"/>
    </ligand>
</feature>
<sequence>MKRTFLFLFFALIGLSNLSFAQDKEQMLTDWQRAKEYTKEYLDAMPEDGYSFKPSPEMRSFAEQMLHLTDANFGFASAASGIKSPIERGAAEKSADKSKAATVKMVMDGYDFVIEAIKAIKPEEMSVKVPFFRGEMAKATIINKCFEHQTHHRGQTTVYIRLKGAKPPQEKLF</sequence>
<dbReference type="Pfam" id="PF05163">
    <property type="entry name" value="DinB"/>
    <property type="match status" value="1"/>
</dbReference>
<dbReference type="Gene3D" id="1.20.120.450">
    <property type="entry name" value="dinb family like domain"/>
    <property type="match status" value="1"/>
</dbReference>
<keyword evidence="6" id="KW-1185">Reference proteome</keyword>
<dbReference type="AlphaFoldDB" id="A0A916YP44"/>
<dbReference type="Proteomes" id="UP000609064">
    <property type="component" value="Unassembled WGS sequence"/>
</dbReference>
<keyword evidence="2 3" id="KW-0479">Metal-binding</keyword>
<feature type="binding site" evidence="3">
    <location>
        <position position="152"/>
    </location>
    <ligand>
        <name>a divalent metal cation</name>
        <dbReference type="ChEBI" id="CHEBI:60240"/>
    </ligand>
</feature>
<dbReference type="EMBL" id="BMKK01000003">
    <property type="protein sequence ID" value="GGD54683.1"/>
    <property type="molecule type" value="Genomic_DNA"/>
</dbReference>
<reference evidence="5" key="1">
    <citation type="journal article" date="2014" name="Int. J. Syst. Evol. Microbiol.">
        <title>Complete genome sequence of Corynebacterium casei LMG S-19264T (=DSM 44701T), isolated from a smear-ripened cheese.</title>
        <authorList>
            <consortium name="US DOE Joint Genome Institute (JGI-PGF)"/>
            <person name="Walter F."/>
            <person name="Albersmeier A."/>
            <person name="Kalinowski J."/>
            <person name="Ruckert C."/>
        </authorList>
    </citation>
    <scope>NUCLEOTIDE SEQUENCE</scope>
    <source>
        <strain evidence="5">CGMCC 1.15958</strain>
    </source>
</reference>
<evidence type="ECO:0000313" key="5">
    <source>
        <dbReference type="EMBL" id="GGD54683.1"/>
    </source>
</evidence>
<dbReference type="InterPro" id="IPR034660">
    <property type="entry name" value="DinB/YfiT-like"/>
</dbReference>
<accession>A0A916YP44</accession>
<dbReference type="SUPFAM" id="SSF109854">
    <property type="entry name" value="DinB/YfiT-like putative metalloenzymes"/>
    <property type="match status" value="1"/>
</dbReference>
<evidence type="ECO:0000256" key="1">
    <source>
        <dbReference type="ARBA" id="ARBA00008635"/>
    </source>
</evidence>
<evidence type="ECO:0000256" key="3">
    <source>
        <dbReference type="PIRSR" id="PIRSR607837-1"/>
    </source>
</evidence>
<dbReference type="RefSeq" id="WP_188765785.1">
    <property type="nucleotide sequence ID" value="NZ_BMKK01000003.1"/>
</dbReference>
<protein>
    <recommendedName>
        <fullName evidence="7">Damage-inducible protein DinB</fullName>
    </recommendedName>
</protein>
<name>A0A916YP44_9BACT</name>
<dbReference type="InterPro" id="IPR007837">
    <property type="entry name" value="DinB"/>
</dbReference>
<evidence type="ECO:0008006" key="7">
    <source>
        <dbReference type="Google" id="ProtNLM"/>
    </source>
</evidence>
<comment type="caution">
    <text evidence="5">The sequence shown here is derived from an EMBL/GenBank/DDBJ whole genome shotgun (WGS) entry which is preliminary data.</text>
</comment>
<organism evidence="5 6">
    <name type="scientific">Emticicia aquatilis</name>
    <dbReference type="NCBI Taxonomy" id="1537369"/>
    <lineage>
        <taxon>Bacteria</taxon>
        <taxon>Pseudomonadati</taxon>
        <taxon>Bacteroidota</taxon>
        <taxon>Cytophagia</taxon>
        <taxon>Cytophagales</taxon>
        <taxon>Leadbetterellaceae</taxon>
        <taxon>Emticicia</taxon>
    </lineage>
</organism>
<feature type="binding site" evidence="3">
    <location>
        <position position="148"/>
    </location>
    <ligand>
        <name>a divalent metal cation</name>
        <dbReference type="ChEBI" id="CHEBI:60240"/>
    </ligand>
</feature>
<keyword evidence="4" id="KW-0732">Signal</keyword>
<reference evidence="5" key="2">
    <citation type="submission" date="2020-09" db="EMBL/GenBank/DDBJ databases">
        <authorList>
            <person name="Sun Q."/>
            <person name="Zhou Y."/>
        </authorList>
    </citation>
    <scope>NUCLEOTIDE SEQUENCE</scope>
    <source>
        <strain evidence="5">CGMCC 1.15958</strain>
    </source>
</reference>
<feature type="signal peptide" evidence="4">
    <location>
        <begin position="1"/>
        <end position="21"/>
    </location>
</feature>
<evidence type="ECO:0000313" key="6">
    <source>
        <dbReference type="Proteomes" id="UP000609064"/>
    </source>
</evidence>
<evidence type="ECO:0000256" key="4">
    <source>
        <dbReference type="SAM" id="SignalP"/>
    </source>
</evidence>